<name>A0AA43Q5G8_9GAMM</name>
<feature type="domain" description="Cobalamin biosynthesis precorrin-8X methylmutase CobH/CbiC" evidence="7">
    <location>
        <begin position="315"/>
        <end position="509"/>
    </location>
</feature>
<comment type="caution">
    <text evidence="8">The sequence shown here is derived from an EMBL/GenBank/DDBJ whole genome shotgun (WGS) entry which is preliminary data.</text>
</comment>
<comment type="similarity">
    <text evidence="2">Belongs to the CobH/CbiC family.</text>
</comment>
<organism evidence="8 9">
    <name type="scientific">Candidatus Methylobacter titanis</name>
    <dbReference type="NCBI Taxonomy" id="3053457"/>
    <lineage>
        <taxon>Bacteria</taxon>
        <taxon>Pseudomonadati</taxon>
        <taxon>Pseudomonadota</taxon>
        <taxon>Gammaproteobacteria</taxon>
        <taxon>Methylococcales</taxon>
        <taxon>Methylococcaceae</taxon>
        <taxon>Methylobacter</taxon>
    </lineage>
</organism>
<evidence type="ECO:0000256" key="1">
    <source>
        <dbReference type="ARBA" id="ARBA00004953"/>
    </source>
</evidence>
<evidence type="ECO:0000256" key="3">
    <source>
        <dbReference type="ARBA" id="ARBA00022573"/>
    </source>
</evidence>
<dbReference type="Gene3D" id="3.40.50.1400">
    <property type="match status" value="2"/>
</dbReference>
<dbReference type="EC" id="5.4.99.61" evidence="8"/>
<dbReference type="AlphaFoldDB" id="A0AA43Q5G8"/>
<evidence type="ECO:0000313" key="9">
    <source>
        <dbReference type="Proteomes" id="UP001160519"/>
    </source>
</evidence>
<evidence type="ECO:0000259" key="7">
    <source>
        <dbReference type="Pfam" id="PF02570"/>
    </source>
</evidence>
<proteinExistence type="inferred from homology"/>
<evidence type="ECO:0000256" key="2">
    <source>
        <dbReference type="ARBA" id="ARBA00009774"/>
    </source>
</evidence>
<keyword evidence="6" id="KW-0456">Lyase</keyword>
<dbReference type="CDD" id="cd03414">
    <property type="entry name" value="CbiX_SirB_C"/>
    <property type="match status" value="1"/>
</dbReference>
<dbReference type="InterPro" id="IPR003722">
    <property type="entry name" value="Cbl_synth_CobH/CbiC"/>
</dbReference>
<evidence type="ECO:0000256" key="6">
    <source>
        <dbReference type="ARBA" id="ARBA00023239"/>
    </source>
</evidence>
<dbReference type="GO" id="GO:0046872">
    <property type="term" value="F:metal ion binding"/>
    <property type="evidence" value="ECO:0007669"/>
    <property type="project" value="UniProtKB-KW"/>
</dbReference>
<dbReference type="GO" id="GO:0016829">
    <property type="term" value="F:lyase activity"/>
    <property type="evidence" value="ECO:0007669"/>
    <property type="project" value="UniProtKB-KW"/>
</dbReference>
<dbReference type="PANTHER" id="PTHR43588:SF1">
    <property type="entry name" value="COBALT-PRECORRIN-8 METHYLMUTASE"/>
    <property type="match status" value="1"/>
</dbReference>
<reference evidence="8" key="1">
    <citation type="submission" date="2023-01" db="EMBL/GenBank/DDBJ databases">
        <title>Biogeochemical cycle of methane in antarctic sediments.</title>
        <authorList>
            <person name="Roldan D.M."/>
            <person name="Menes R.J."/>
        </authorList>
    </citation>
    <scope>NUCLEOTIDE SEQUENCE [LARGE SCALE GENOMIC DNA]</scope>
    <source>
        <strain evidence="8">K-2018 MAG008</strain>
    </source>
</reference>
<dbReference type="SUPFAM" id="SSF53800">
    <property type="entry name" value="Chelatase"/>
    <property type="match status" value="1"/>
</dbReference>
<keyword evidence="5 8" id="KW-0413">Isomerase</keyword>
<dbReference type="SUPFAM" id="SSF63965">
    <property type="entry name" value="Precorrin-8X methylmutase CbiC/CobH"/>
    <property type="match status" value="1"/>
</dbReference>
<keyword evidence="9" id="KW-1185">Reference proteome</keyword>
<evidence type="ECO:0000256" key="5">
    <source>
        <dbReference type="ARBA" id="ARBA00023235"/>
    </source>
</evidence>
<dbReference type="Pfam" id="PF01903">
    <property type="entry name" value="CbiX"/>
    <property type="match status" value="2"/>
</dbReference>
<dbReference type="EMBL" id="JAQSDF010000056">
    <property type="protein sequence ID" value="MDI1232064.1"/>
    <property type="molecule type" value="Genomic_DNA"/>
</dbReference>
<keyword evidence="3" id="KW-0169">Cobalamin biosynthesis</keyword>
<dbReference type="InterPro" id="IPR036588">
    <property type="entry name" value="CobH/CbiC_sf"/>
</dbReference>
<dbReference type="CDD" id="cd03416">
    <property type="entry name" value="CbiX_SirB_N"/>
    <property type="match status" value="1"/>
</dbReference>
<dbReference type="Proteomes" id="UP001160519">
    <property type="component" value="Unassembled WGS sequence"/>
</dbReference>
<accession>A0AA43Q5G8</accession>
<gene>
    <name evidence="8" type="ORF">PSU93_13025</name>
</gene>
<protein>
    <submittedName>
        <fullName evidence="8">Precorrin-8X methylmutase</fullName>
        <ecNumber evidence="8">5.4.99.61</ecNumber>
    </submittedName>
</protein>
<dbReference type="GO" id="GO:0016993">
    <property type="term" value="F:precorrin-8X methylmutase activity"/>
    <property type="evidence" value="ECO:0007669"/>
    <property type="project" value="UniProtKB-EC"/>
</dbReference>
<evidence type="ECO:0000313" key="8">
    <source>
        <dbReference type="EMBL" id="MDI1232064.1"/>
    </source>
</evidence>
<dbReference type="Gene3D" id="3.40.50.10230">
    <property type="entry name" value="Cobalamin biosynthesis CobH/CbiC, precorrin-8X methylmutase"/>
    <property type="match status" value="1"/>
</dbReference>
<dbReference type="InterPro" id="IPR002762">
    <property type="entry name" value="CbiX-like"/>
</dbReference>
<comment type="pathway">
    <text evidence="1">Cofactor biosynthesis; adenosylcobalamin biosynthesis.</text>
</comment>
<dbReference type="Pfam" id="PF02570">
    <property type="entry name" value="CbiC"/>
    <property type="match status" value="1"/>
</dbReference>
<sequence length="524" mass="57019">MQTEPNQQFGLVIAGHGSRDADGIREFEQLVELVRERAPQHQVSHGYLEFAGPTIDQAIAVQVSADAKQIVMVPGILLAATHAKNDLPSELLTFAREHPEIDFHFGAPLGLHPLLLQVVQQRIVEAEATSSEMVRRADTCLVLVGRGTTDPDANGEVAKFARMIEEGMGFGASYVCYSGTAKPLVADGLRAAAKLGYARLIVVPFFLFDGILVKRIYEAADTMQEREPELEVLKAGYLGVHPNVADVLIARAQEAVEGRAAMNCSLCKYRVQIVGFEQQVGEPQRPHHLQVRGLFEKAALAQAATGFAPYVPHPIEAESFRIIAAGRDWSVFPETHLTVLQRLVHTSGDFNAVDDIYFSPGAVETGIRALLRCKRVVTDVTMVQTGLKRALLEQLGIETWCGVHDPETALMAQTQDITRSAAGIRRAFEKFGNDIVLAIGDAPTAIRETVRLIREHGWRPQLVIGLPVGFVGTCESKAELKRCLQVPRITNSGTRGGSPWAATVVNGLMIDAVNQLAEYGSDGA</sequence>
<keyword evidence="4" id="KW-0479">Metal-binding</keyword>
<evidence type="ECO:0000256" key="4">
    <source>
        <dbReference type="ARBA" id="ARBA00022723"/>
    </source>
</evidence>
<dbReference type="GO" id="GO:0009236">
    <property type="term" value="P:cobalamin biosynthetic process"/>
    <property type="evidence" value="ECO:0007669"/>
    <property type="project" value="UniProtKB-KW"/>
</dbReference>
<dbReference type="PANTHER" id="PTHR43588">
    <property type="entry name" value="COBALT-PRECORRIN-8 METHYLMUTASE"/>
    <property type="match status" value="1"/>
</dbReference>